<evidence type="ECO:0000259" key="5">
    <source>
        <dbReference type="PROSITE" id="PS51350"/>
    </source>
</evidence>
<dbReference type="PANTHER" id="PTHR33705:SF2">
    <property type="entry name" value="PHOSPHOCARRIER PROTEIN NPR"/>
    <property type="match status" value="1"/>
</dbReference>
<dbReference type="RefSeq" id="WP_026861437.1">
    <property type="nucleotide sequence ID" value="NZ_JAHVIQ010000001.1"/>
</dbReference>
<dbReference type="NCBIfam" id="TIGR01003">
    <property type="entry name" value="PTS_HPr_family"/>
    <property type="match status" value="1"/>
</dbReference>
<dbReference type="AlphaFoldDB" id="A0A432Z9V0"/>
<gene>
    <name evidence="6" type="ORF">CWI80_05145</name>
</gene>
<comment type="caution">
    <text evidence="6">The sequence shown here is derived from an EMBL/GenBank/DDBJ whole genome shotgun (WGS) entry which is preliminary data.</text>
</comment>
<evidence type="ECO:0000256" key="2">
    <source>
        <dbReference type="ARBA" id="ARBA00010736"/>
    </source>
</evidence>
<dbReference type="PROSITE" id="PS00369">
    <property type="entry name" value="PTS_HPR_HIS"/>
    <property type="match status" value="1"/>
</dbReference>
<organism evidence="6 7">
    <name type="scientific">Pseudidiomarina sediminum</name>
    <dbReference type="NCBI Taxonomy" id="431675"/>
    <lineage>
        <taxon>Bacteria</taxon>
        <taxon>Pseudomonadati</taxon>
        <taxon>Pseudomonadota</taxon>
        <taxon>Gammaproteobacteria</taxon>
        <taxon>Alteromonadales</taxon>
        <taxon>Idiomarinaceae</taxon>
        <taxon>Pseudidiomarina</taxon>
    </lineage>
</organism>
<comment type="subcellular location">
    <subcellularLocation>
        <location evidence="1">Cytoplasm</location>
    </subcellularLocation>
</comment>
<evidence type="ECO:0000313" key="7">
    <source>
        <dbReference type="Proteomes" id="UP000287022"/>
    </source>
</evidence>
<dbReference type="PANTHER" id="PTHR33705">
    <property type="entry name" value="PHOSPHOCARRIER PROTEIN HPR"/>
    <property type="match status" value="1"/>
</dbReference>
<dbReference type="Proteomes" id="UP000287022">
    <property type="component" value="Unassembled WGS sequence"/>
</dbReference>
<name>A0A432Z9V0_9GAMM</name>
<protein>
    <submittedName>
        <fullName evidence="6">HPr family phosphocarrier protein</fullName>
    </submittedName>
</protein>
<dbReference type="SUPFAM" id="SSF55594">
    <property type="entry name" value="HPr-like"/>
    <property type="match status" value="1"/>
</dbReference>
<dbReference type="InterPro" id="IPR000032">
    <property type="entry name" value="HPr-like"/>
</dbReference>
<reference evidence="7" key="1">
    <citation type="journal article" date="2018" name="Front. Microbiol.">
        <title>Genome-Based Analysis Reveals the Taxonomy and Diversity of the Family Idiomarinaceae.</title>
        <authorList>
            <person name="Liu Y."/>
            <person name="Lai Q."/>
            <person name="Shao Z."/>
        </authorList>
    </citation>
    <scope>NUCLEOTIDE SEQUENCE [LARGE SCALE GENOMIC DNA]</scope>
    <source>
        <strain evidence="7">c121</strain>
    </source>
</reference>
<dbReference type="InterPro" id="IPR050399">
    <property type="entry name" value="HPr"/>
</dbReference>
<dbReference type="Gene3D" id="3.30.1340.10">
    <property type="entry name" value="HPr-like"/>
    <property type="match status" value="1"/>
</dbReference>
<dbReference type="InterPro" id="IPR001020">
    <property type="entry name" value="PTS_HPr_His_P_site"/>
</dbReference>
<dbReference type="InterPro" id="IPR035895">
    <property type="entry name" value="HPr-like_sf"/>
</dbReference>
<comment type="similarity">
    <text evidence="2">Belongs to the HPr family.</text>
</comment>
<proteinExistence type="inferred from homology"/>
<evidence type="ECO:0000256" key="3">
    <source>
        <dbReference type="ARBA" id="ARBA00022490"/>
    </source>
</evidence>
<dbReference type="EMBL" id="PIQE01000001">
    <property type="protein sequence ID" value="RUO74723.1"/>
    <property type="molecule type" value="Genomic_DNA"/>
</dbReference>
<dbReference type="PROSITE" id="PS51350">
    <property type="entry name" value="PTS_HPR_DOM"/>
    <property type="match status" value="1"/>
</dbReference>
<accession>A0A432Z9V0</accession>
<keyword evidence="4" id="KW-0598">Phosphotransferase system</keyword>
<evidence type="ECO:0000256" key="1">
    <source>
        <dbReference type="ARBA" id="ARBA00004496"/>
    </source>
</evidence>
<feature type="domain" description="HPr" evidence="5">
    <location>
        <begin position="4"/>
        <end position="91"/>
    </location>
</feature>
<keyword evidence="3" id="KW-0963">Cytoplasm</keyword>
<dbReference type="Pfam" id="PF00381">
    <property type="entry name" value="PTS-HPr"/>
    <property type="match status" value="1"/>
</dbReference>
<dbReference type="PRINTS" id="PR00107">
    <property type="entry name" value="PHOSPHOCPHPR"/>
</dbReference>
<keyword evidence="7" id="KW-1185">Reference proteome</keyword>
<evidence type="ECO:0000256" key="4">
    <source>
        <dbReference type="ARBA" id="ARBA00022683"/>
    </source>
</evidence>
<dbReference type="STRING" id="1122124.GCA_000423165_00371"/>
<dbReference type="GO" id="GO:0005737">
    <property type="term" value="C:cytoplasm"/>
    <property type="evidence" value="ECO:0007669"/>
    <property type="project" value="UniProtKB-SubCell"/>
</dbReference>
<sequence>MSHEFRQTAIIQNKLGLHARAATKLAKLTHQFDADVFIVQDGKEVDASSVLCLLLLASGQGKQIEIIARGEDAKAAVIAIAALIEARFDEDA</sequence>
<evidence type="ECO:0000313" key="6">
    <source>
        <dbReference type="EMBL" id="RUO74723.1"/>
    </source>
</evidence>
<dbReference type="GO" id="GO:0009401">
    <property type="term" value="P:phosphoenolpyruvate-dependent sugar phosphotransferase system"/>
    <property type="evidence" value="ECO:0007669"/>
    <property type="project" value="UniProtKB-KW"/>
</dbReference>